<evidence type="ECO:0000313" key="6">
    <source>
        <dbReference type="Proteomes" id="UP000663829"/>
    </source>
</evidence>
<dbReference type="Proteomes" id="UP000663829">
    <property type="component" value="Unassembled WGS sequence"/>
</dbReference>
<dbReference type="Proteomes" id="UP000681722">
    <property type="component" value="Unassembled WGS sequence"/>
</dbReference>
<dbReference type="EMBL" id="CAJNOQ010002593">
    <property type="protein sequence ID" value="CAF0967473.1"/>
    <property type="molecule type" value="Genomic_DNA"/>
</dbReference>
<sequence length="217" mass="24677">MADKKTSEDSEGKSDIEESKSSSDHLTTKSQSDTKINSDKSVDNAKTEEKEDRTVEEIDKELDNLRPKPPSPETKKKILIEEQKYDAQKSNEEEEKSKKKDSKDDQKQQSETSSNDIHKLTPNQPDPSVENIKIPVLTEDGHIELKLQQGSTLSNKTKDSNQQLQTDSSDQIMNDDSIHVRLGDIKNVQNLMENIKNKTNNEQIVIDKKDTNSRNQQ</sequence>
<dbReference type="Proteomes" id="UP000677228">
    <property type="component" value="Unassembled WGS sequence"/>
</dbReference>
<evidence type="ECO:0000313" key="3">
    <source>
        <dbReference type="EMBL" id="CAF0967473.1"/>
    </source>
</evidence>
<protein>
    <submittedName>
        <fullName evidence="3">Uncharacterized protein</fullName>
    </submittedName>
</protein>
<feature type="compositionally biased region" description="Basic and acidic residues" evidence="1">
    <location>
        <begin position="36"/>
        <end position="66"/>
    </location>
</feature>
<evidence type="ECO:0000313" key="5">
    <source>
        <dbReference type="EMBL" id="CAF3740857.1"/>
    </source>
</evidence>
<name>A0A814EDP8_9BILA</name>
<dbReference type="EMBL" id="CAJNOK010001863">
    <property type="protein sequence ID" value="CAF0833595.1"/>
    <property type="molecule type" value="Genomic_DNA"/>
</dbReference>
<evidence type="ECO:0000256" key="1">
    <source>
        <dbReference type="SAM" id="MobiDB-lite"/>
    </source>
</evidence>
<gene>
    <name evidence="3" type="ORF">GPM918_LOCUS12054</name>
    <name evidence="2" type="ORF">OVA965_LOCUS6272</name>
    <name evidence="5" type="ORF">SRO942_LOCUS12055</name>
    <name evidence="4" type="ORF">TMI583_LOCUS6268</name>
</gene>
<proteinExistence type="predicted"/>
<dbReference type="OrthoDB" id="10055096at2759"/>
<feature type="compositionally biased region" description="Basic and acidic residues" evidence="1">
    <location>
        <begin position="1"/>
        <end position="27"/>
    </location>
</feature>
<feature type="compositionally biased region" description="Basic and acidic residues" evidence="1">
    <location>
        <begin position="73"/>
        <end position="108"/>
    </location>
</feature>
<accession>A0A814EDP8</accession>
<feature type="compositionally biased region" description="Polar residues" evidence="1">
    <location>
        <begin position="148"/>
        <end position="172"/>
    </location>
</feature>
<feature type="region of interest" description="Disordered" evidence="1">
    <location>
        <begin position="1"/>
        <end position="172"/>
    </location>
</feature>
<organism evidence="3 6">
    <name type="scientific">Didymodactylos carnosus</name>
    <dbReference type="NCBI Taxonomy" id="1234261"/>
    <lineage>
        <taxon>Eukaryota</taxon>
        <taxon>Metazoa</taxon>
        <taxon>Spiralia</taxon>
        <taxon>Gnathifera</taxon>
        <taxon>Rotifera</taxon>
        <taxon>Eurotatoria</taxon>
        <taxon>Bdelloidea</taxon>
        <taxon>Philodinida</taxon>
        <taxon>Philodinidae</taxon>
        <taxon>Didymodactylos</taxon>
    </lineage>
</organism>
<dbReference type="EMBL" id="CAJOBA010001863">
    <property type="protein sequence ID" value="CAF3618267.1"/>
    <property type="molecule type" value="Genomic_DNA"/>
</dbReference>
<comment type="caution">
    <text evidence="3">The sequence shown here is derived from an EMBL/GenBank/DDBJ whole genome shotgun (WGS) entry which is preliminary data.</text>
</comment>
<dbReference type="EMBL" id="CAJOBC010002593">
    <property type="protein sequence ID" value="CAF3740857.1"/>
    <property type="molecule type" value="Genomic_DNA"/>
</dbReference>
<dbReference type="Proteomes" id="UP000682733">
    <property type="component" value="Unassembled WGS sequence"/>
</dbReference>
<evidence type="ECO:0000313" key="2">
    <source>
        <dbReference type="EMBL" id="CAF0833595.1"/>
    </source>
</evidence>
<keyword evidence="6" id="KW-1185">Reference proteome</keyword>
<evidence type="ECO:0000313" key="4">
    <source>
        <dbReference type="EMBL" id="CAF3618267.1"/>
    </source>
</evidence>
<dbReference type="AlphaFoldDB" id="A0A814EDP8"/>
<reference evidence="3" key="1">
    <citation type="submission" date="2021-02" db="EMBL/GenBank/DDBJ databases">
        <authorList>
            <person name="Nowell W R."/>
        </authorList>
    </citation>
    <scope>NUCLEOTIDE SEQUENCE</scope>
</reference>